<feature type="transmembrane region" description="Helical" evidence="8">
    <location>
        <begin position="326"/>
        <end position="345"/>
    </location>
</feature>
<keyword evidence="11" id="KW-1185">Reference proteome</keyword>
<dbReference type="Proteomes" id="UP000682111">
    <property type="component" value="Unassembled WGS sequence"/>
</dbReference>
<accession>A0A920BSG9</accession>
<feature type="transmembrane region" description="Helical" evidence="8">
    <location>
        <begin position="366"/>
        <end position="384"/>
    </location>
</feature>
<dbReference type="InterPro" id="IPR020846">
    <property type="entry name" value="MFS_dom"/>
</dbReference>
<feature type="transmembrane region" description="Helical" evidence="8">
    <location>
        <begin position="272"/>
        <end position="290"/>
    </location>
</feature>
<dbReference type="InterPro" id="IPR036259">
    <property type="entry name" value="MFS_trans_sf"/>
</dbReference>
<dbReference type="Gene3D" id="1.20.1250.20">
    <property type="entry name" value="MFS general substrate transporter like domains"/>
    <property type="match status" value="1"/>
</dbReference>
<keyword evidence="5 8" id="KW-0812">Transmembrane</keyword>
<feature type="transmembrane region" description="Helical" evidence="8">
    <location>
        <begin position="302"/>
        <end position="320"/>
    </location>
</feature>
<dbReference type="RefSeq" id="WP_095306326.1">
    <property type="nucleotide sequence ID" value="NZ_BORC01000001.1"/>
</dbReference>
<evidence type="ECO:0000313" key="11">
    <source>
        <dbReference type="Proteomes" id="UP000682111"/>
    </source>
</evidence>
<organism evidence="10 11">
    <name type="scientific">Robertmurraya siralis</name>
    <dbReference type="NCBI Taxonomy" id="77777"/>
    <lineage>
        <taxon>Bacteria</taxon>
        <taxon>Bacillati</taxon>
        <taxon>Bacillota</taxon>
        <taxon>Bacilli</taxon>
        <taxon>Bacillales</taxon>
        <taxon>Bacillaceae</taxon>
        <taxon>Robertmurraya</taxon>
    </lineage>
</organism>
<feature type="transmembrane region" description="Helical" evidence="8">
    <location>
        <begin position="60"/>
        <end position="80"/>
    </location>
</feature>
<comment type="caution">
    <text evidence="10">The sequence shown here is derived from an EMBL/GenBank/DDBJ whole genome shotgun (WGS) entry which is preliminary data.</text>
</comment>
<dbReference type="GO" id="GO:0022857">
    <property type="term" value="F:transmembrane transporter activity"/>
    <property type="evidence" value="ECO:0007669"/>
    <property type="project" value="InterPro"/>
</dbReference>
<name>A0A920BSG9_9BACI</name>
<dbReference type="SUPFAM" id="SSF103473">
    <property type="entry name" value="MFS general substrate transporter"/>
    <property type="match status" value="1"/>
</dbReference>
<evidence type="ECO:0000256" key="4">
    <source>
        <dbReference type="ARBA" id="ARBA00022475"/>
    </source>
</evidence>
<gene>
    <name evidence="10" type="ORF">J27TS8_09560</name>
</gene>
<dbReference type="CDD" id="cd17474">
    <property type="entry name" value="MFS_YfmO_like"/>
    <property type="match status" value="1"/>
</dbReference>
<dbReference type="PANTHER" id="PTHR43124:SF3">
    <property type="entry name" value="CHLORAMPHENICOL EFFLUX PUMP RV0191"/>
    <property type="match status" value="1"/>
</dbReference>
<feature type="transmembrane region" description="Helical" evidence="8">
    <location>
        <begin position="390"/>
        <end position="410"/>
    </location>
</feature>
<feature type="transmembrane region" description="Helical" evidence="8">
    <location>
        <begin position="25"/>
        <end position="48"/>
    </location>
</feature>
<protein>
    <submittedName>
        <fullName evidence="10">Multidrug resistance protein</fullName>
    </submittedName>
</protein>
<dbReference type="EMBL" id="BORC01000001">
    <property type="protein sequence ID" value="GIN60963.1"/>
    <property type="molecule type" value="Genomic_DNA"/>
</dbReference>
<keyword evidence="3" id="KW-0813">Transport</keyword>
<keyword evidence="7 8" id="KW-0472">Membrane</keyword>
<feature type="transmembrane region" description="Helical" evidence="8">
    <location>
        <begin position="92"/>
        <end position="112"/>
    </location>
</feature>
<proteinExistence type="inferred from homology"/>
<dbReference type="InterPro" id="IPR011701">
    <property type="entry name" value="MFS"/>
</dbReference>
<keyword evidence="6 8" id="KW-1133">Transmembrane helix</keyword>
<evidence type="ECO:0000259" key="9">
    <source>
        <dbReference type="PROSITE" id="PS50850"/>
    </source>
</evidence>
<evidence type="ECO:0000256" key="8">
    <source>
        <dbReference type="SAM" id="Phobius"/>
    </source>
</evidence>
<dbReference type="Pfam" id="PF07690">
    <property type="entry name" value="MFS_1"/>
    <property type="match status" value="1"/>
</dbReference>
<comment type="similarity">
    <text evidence="2">Belongs to the major facilitator superfamily. TCR/Tet family.</text>
</comment>
<dbReference type="PRINTS" id="PR01035">
    <property type="entry name" value="TCRTETA"/>
</dbReference>
<evidence type="ECO:0000256" key="6">
    <source>
        <dbReference type="ARBA" id="ARBA00022989"/>
    </source>
</evidence>
<dbReference type="GO" id="GO:0005886">
    <property type="term" value="C:plasma membrane"/>
    <property type="evidence" value="ECO:0007669"/>
    <property type="project" value="UniProtKB-SubCell"/>
</dbReference>
<evidence type="ECO:0000256" key="2">
    <source>
        <dbReference type="ARBA" id="ARBA00007520"/>
    </source>
</evidence>
<dbReference type="InterPro" id="IPR005829">
    <property type="entry name" value="Sugar_transporter_CS"/>
</dbReference>
<keyword evidence="4" id="KW-1003">Cell membrane</keyword>
<feature type="transmembrane region" description="Helical" evidence="8">
    <location>
        <begin position="190"/>
        <end position="208"/>
    </location>
</feature>
<dbReference type="PROSITE" id="PS00217">
    <property type="entry name" value="SUGAR_TRANSPORT_2"/>
    <property type="match status" value="1"/>
</dbReference>
<dbReference type="InterPro" id="IPR001958">
    <property type="entry name" value="Tet-R_TetA/multi-R_MdtG-like"/>
</dbReference>
<evidence type="ECO:0000256" key="5">
    <source>
        <dbReference type="ARBA" id="ARBA00022692"/>
    </source>
</evidence>
<comment type="subcellular location">
    <subcellularLocation>
        <location evidence="1">Cell membrane</location>
        <topology evidence="1">Multi-pass membrane protein</topology>
    </subcellularLocation>
</comment>
<dbReference type="AlphaFoldDB" id="A0A920BSG9"/>
<feature type="transmembrane region" description="Helical" evidence="8">
    <location>
        <begin position="118"/>
        <end position="144"/>
    </location>
</feature>
<feature type="transmembrane region" description="Helical" evidence="8">
    <location>
        <begin position="234"/>
        <end position="256"/>
    </location>
</feature>
<dbReference type="PROSITE" id="PS50850">
    <property type="entry name" value="MFS"/>
    <property type="match status" value="1"/>
</dbReference>
<evidence type="ECO:0000256" key="3">
    <source>
        <dbReference type="ARBA" id="ARBA00022448"/>
    </source>
</evidence>
<evidence type="ECO:0000256" key="1">
    <source>
        <dbReference type="ARBA" id="ARBA00004651"/>
    </source>
</evidence>
<dbReference type="PROSITE" id="PS00216">
    <property type="entry name" value="SUGAR_TRANSPORT_1"/>
    <property type="match status" value="1"/>
</dbReference>
<feature type="domain" description="Major facilitator superfamily (MFS) profile" evidence="9">
    <location>
        <begin position="26"/>
        <end position="414"/>
    </location>
</feature>
<dbReference type="OrthoDB" id="2986280at2"/>
<dbReference type="InterPro" id="IPR050189">
    <property type="entry name" value="MFS_Efflux_Transporters"/>
</dbReference>
<sequence length="417" mass="45823">MDFIENSLTSREDSKKSKQSYGNKWSVLAISSIPLVMTLGNSMLIPVLPAMEDKLNISSFQSSLIITVYSIVAIILIPIAGFLSDHIGRKKVIIPSLAIAAIGGLISGWAAWKIKDPYWIILVGRALQGIGAAGAAPIVMPLVGDMFKSEKEVSSTLGIIETSNTLGKVISPILGAFLATFIWFIPFLSFPIFCLISILLMALFVRRGKTEYEPIPFKEFIYQLKKIFKNNGRWLLAIFAIGIILMFVLFGVLFYLSEVLEREHHIMNVKKGLYLALPLGALCLTSLITGKIIKENKILMKWITFTGLLLMSLSIVSLSFSKGMWFMIIMFLLSGIGIGASLPCLDAIITEGIQKDQRGTITSIYHSMRFIGVAAGPPVIAILLNQLEGSLFYILAIIGVSAVLLTLFAIKPDKEKK</sequence>
<reference evidence="10" key="1">
    <citation type="submission" date="2021-03" db="EMBL/GenBank/DDBJ databases">
        <title>Antimicrobial resistance genes in bacteria isolated from Japanese honey, and their potential for conferring macrolide and lincosamide resistance in the American foulbrood pathogen Paenibacillus larvae.</title>
        <authorList>
            <person name="Okamoto M."/>
            <person name="Kumagai M."/>
            <person name="Kanamori H."/>
            <person name="Takamatsu D."/>
        </authorList>
    </citation>
    <scope>NUCLEOTIDE SEQUENCE</scope>
    <source>
        <strain evidence="10">J27TS8</strain>
    </source>
</reference>
<evidence type="ECO:0000256" key="7">
    <source>
        <dbReference type="ARBA" id="ARBA00023136"/>
    </source>
</evidence>
<evidence type="ECO:0000313" key="10">
    <source>
        <dbReference type="EMBL" id="GIN60963.1"/>
    </source>
</evidence>
<dbReference type="PANTHER" id="PTHR43124">
    <property type="entry name" value="PURINE EFFLUX PUMP PBUE"/>
    <property type="match status" value="1"/>
</dbReference>